<evidence type="ECO:0000313" key="3">
    <source>
        <dbReference type="EMBL" id="ANO51219.1"/>
    </source>
</evidence>
<dbReference type="CDD" id="cd01300">
    <property type="entry name" value="YtcJ_like"/>
    <property type="match status" value="1"/>
</dbReference>
<evidence type="ECO:0000256" key="1">
    <source>
        <dbReference type="SAM" id="SignalP"/>
    </source>
</evidence>
<dbReference type="Gene3D" id="3.20.20.140">
    <property type="entry name" value="Metal-dependent hydrolases"/>
    <property type="match status" value="1"/>
</dbReference>
<dbReference type="SUPFAM" id="SSF51556">
    <property type="entry name" value="Metallo-dependent hydrolases"/>
    <property type="match status" value="1"/>
</dbReference>
<name>A0A193LFR4_9GAMM</name>
<sequence length="606" mass="67908">MKFTSKLLVSSVFVFVFCAAAQSQEADLVLRNGVIWTVDEALPKAESIATLRDKIIYVGDESGVRQHIGQNTRVIDLGGKLVVPGFNDNHVHFEGTGRLLYGLNLLDVSNAALFAERIREVHERYAAGTWITGGDWSAYETWAANDVAEAGRQVNPDDMYGNLFLPNKSMIDSFTKDRPVLVRRFDRKVYLANSAALERAGIRKGMPDPEGIAVERDRSGEPTGALFNPVAGAVESTVLVQDNVRLLFEEHIPEPSREQRTAETLRAWEQMKSVGVTSYSDVTSAPIQVDIYQELKDKGLMTARVRYRPPLDQWESMNALGIHVGFGDEWIRYGAVKAWIDGIMGNSSARFYEPYTHNPSSRGIWRDIMFPFERSPDNPEDMQSRLERLALQADAHDIQLTVHAIGDEANGYLMDMVERLIEKNGERDRRFRLVHAQVMTDRDIERAGRMGVVMEVQPYHTSDDMRWMEERIGRERSRGAYAFRRMWDAGSVVSFGSDSPGTNASRYYLNPLLGIYAAVTRKTLSGAPEGGWFPQEKLTVEQAIQGYTLNTAYAAYEEDIKGSLTVGKLGDFVVLSDNLLTMNPDNIKDVKVLTTVVGGKVVYEAP</sequence>
<evidence type="ECO:0000259" key="2">
    <source>
        <dbReference type="Pfam" id="PF07969"/>
    </source>
</evidence>
<dbReference type="OrthoDB" id="9031471at2"/>
<dbReference type="RefSeq" id="WP_068615356.1">
    <property type="nucleotide sequence ID" value="NZ_CP016268.1"/>
</dbReference>
<keyword evidence="4" id="KW-1185">Reference proteome</keyword>
<dbReference type="InterPro" id="IPR032466">
    <property type="entry name" value="Metal_Hydrolase"/>
</dbReference>
<dbReference type="SUPFAM" id="SSF51338">
    <property type="entry name" value="Composite domain of metallo-dependent hydrolases"/>
    <property type="match status" value="1"/>
</dbReference>
<dbReference type="Gene3D" id="2.30.40.10">
    <property type="entry name" value="Urease, subunit C, domain 1"/>
    <property type="match status" value="1"/>
</dbReference>
<gene>
    <name evidence="3" type="ORF">BA177_08400</name>
</gene>
<accession>A0A193LFR4</accession>
<dbReference type="PANTHER" id="PTHR22642:SF2">
    <property type="entry name" value="PROTEIN LONG AFTER FAR-RED 3"/>
    <property type="match status" value="1"/>
</dbReference>
<dbReference type="GO" id="GO:0016810">
    <property type="term" value="F:hydrolase activity, acting on carbon-nitrogen (but not peptide) bonds"/>
    <property type="evidence" value="ECO:0007669"/>
    <property type="project" value="InterPro"/>
</dbReference>
<dbReference type="STRING" id="1548547.BA177_08400"/>
<dbReference type="PANTHER" id="PTHR22642">
    <property type="entry name" value="IMIDAZOLONEPROPIONASE"/>
    <property type="match status" value="1"/>
</dbReference>
<dbReference type="EMBL" id="CP016268">
    <property type="protein sequence ID" value="ANO51219.1"/>
    <property type="molecule type" value="Genomic_DNA"/>
</dbReference>
<dbReference type="Gene3D" id="3.10.310.70">
    <property type="match status" value="1"/>
</dbReference>
<proteinExistence type="predicted"/>
<dbReference type="InterPro" id="IPR033932">
    <property type="entry name" value="YtcJ-like"/>
</dbReference>
<organism evidence="3 4">
    <name type="scientific">Woeseia oceani</name>
    <dbReference type="NCBI Taxonomy" id="1548547"/>
    <lineage>
        <taxon>Bacteria</taxon>
        <taxon>Pseudomonadati</taxon>
        <taxon>Pseudomonadota</taxon>
        <taxon>Gammaproteobacteria</taxon>
        <taxon>Woeseiales</taxon>
        <taxon>Woeseiaceae</taxon>
        <taxon>Woeseia</taxon>
    </lineage>
</organism>
<dbReference type="Proteomes" id="UP000092695">
    <property type="component" value="Chromosome"/>
</dbReference>
<dbReference type="AlphaFoldDB" id="A0A193LFR4"/>
<protein>
    <recommendedName>
        <fullName evidence="2">Amidohydrolase 3 domain-containing protein</fullName>
    </recommendedName>
</protein>
<reference evidence="3 4" key="1">
    <citation type="submission" date="2016-06" db="EMBL/GenBank/DDBJ databases">
        <title>Complete genome sequence of a deep-branching marine Gamma Proteobacterium Woeseia oceani type strain XK5.</title>
        <authorList>
            <person name="Mu D."/>
            <person name="Du Z."/>
        </authorList>
    </citation>
    <scope>NUCLEOTIDE SEQUENCE [LARGE SCALE GENOMIC DNA]</scope>
    <source>
        <strain evidence="3 4">XK5</strain>
    </source>
</reference>
<feature type="domain" description="Amidohydrolase 3" evidence="2">
    <location>
        <begin position="73"/>
        <end position="603"/>
    </location>
</feature>
<feature type="chain" id="PRO_5008260158" description="Amidohydrolase 3 domain-containing protein" evidence="1">
    <location>
        <begin position="22"/>
        <end position="606"/>
    </location>
</feature>
<feature type="signal peptide" evidence="1">
    <location>
        <begin position="1"/>
        <end position="21"/>
    </location>
</feature>
<dbReference type="KEGG" id="woc:BA177_08400"/>
<evidence type="ECO:0000313" key="4">
    <source>
        <dbReference type="Proteomes" id="UP000092695"/>
    </source>
</evidence>
<keyword evidence="1" id="KW-0732">Signal</keyword>
<dbReference type="Pfam" id="PF07969">
    <property type="entry name" value="Amidohydro_3"/>
    <property type="match status" value="1"/>
</dbReference>
<dbReference type="InterPro" id="IPR013108">
    <property type="entry name" value="Amidohydro_3"/>
</dbReference>
<dbReference type="InterPro" id="IPR011059">
    <property type="entry name" value="Metal-dep_hydrolase_composite"/>
</dbReference>